<dbReference type="Proteomes" id="UP000053263">
    <property type="component" value="Unassembled WGS sequence"/>
</dbReference>
<dbReference type="InterPro" id="IPR007219">
    <property type="entry name" value="XnlR_reg_dom"/>
</dbReference>
<keyword evidence="3" id="KW-0539">Nucleus</keyword>
<feature type="compositionally biased region" description="Low complexity" evidence="4">
    <location>
        <begin position="731"/>
        <end position="746"/>
    </location>
</feature>
<feature type="compositionally biased region" description="Basic and acidic residues" evidence="4">
    <location>
        <begin position="930"/>
        <end position="939"/>
    </location>
</feature>
<evidence type="ECO:0000313" key="8">
    <source>
        <dbReference type="Proteomes" id="UP000053263"/>
    </source>
</evidence>
<dbReference type="GO" id="GO:0005634">
    <property type="term" value="C:nucleus"/>
    <property type="evidence" value="ECO:0007669"/>
    <property type="project" value="UniProtKB-SubCell"/>
</dbReference>
<evidence type="ECO:0000256" key="1">
    <source>
        <dbReference type="ARBA" id="ARBA00004123"/>
    </source>
</evidence>
<feature type="compositionally biased region" description="Low complexity" evidence="4">
    <location>
        <begin position="800"/>
        <end position="814"/>
    </location>
</feature>
<dbReference type="PANTHER" id="PTHR31001:SF56">
    <property type="entry name" value="ZN(2)-C6 FUNGAL-TYPE DOMAIN-CONTAINING PROTEIN"/>
    <property type="match status" value="1"/>
</dbReference>
<evidence type="ECO:0000259" key="5">
    <source>
        <dbReference type="PROSITE" id="PS50048"/>
    </source>
</evidence>
<reference evidence="7 8" key="1">
    <citation type="submission" date="2014-06" db="EMBL/GenBank/DDBJ databases">
        <title>Evolutionary Origins and Diversification of the Mycorrhizal Mutualists.</title>
        <authorList>
            <consortium name="DOE Joint Genome Institute"/>
            <consortium name="Mycorrhizal Genomics Consortium"/>
            <person name="Kohler A."/>
            <person name="Kuo A."/>
            <person name="Nagy L.G."/>
            <person name="Floudas D."/>
            <person name="Copeland A."/>
            <person name="Barry K.W."/>
            <person name="Cichocki N."/>
            <person name="Veneault-Fourrey C."/>
            <person name="LaButti K."/>
            <person name="Lindquist E.A."/>
            <person name="Lipzen A."/>
            <person name="Lundell T."/>
            <person name="Morin E."/>
            <person name="Murat C."/>
            <person name="Riley R."/>
            <person name="Ohm R."/>
            <person name="Sun H."/>
            <person name="Tunlid A."/>
            <person name="Henrissat B."/>
            <person name="Grigoriev I.V."/>
            <person name="Hibbett D.S."/>
            <person name="Martin F."/>
        </authorList>
    </citation>
    <scope>NUCLEOTIDE SEQUENCE [LARGE SCALE GENOMIC DNA]</scope>
    <source>
        <strain evidence="7 8">FD-325 SS-3</strain>
    </source>
</reference>
<dbReference type="GO" id="GO:0000981">
    <property type="term" value="F:DNA-binding transcription factor activity, RNA polymerase II-specific"/>
    <property type="evidence" value="ECO:0007669"/>
    <property type="project" value="InterPro"/>
</dbReference>
<organism evidence="7 8">
    <name type="scientific">Plicaturopsis crispa FD-325 SS-3</name>
    <dbReference type="NCBI Taxonomy" id="944288"/>
    <lineage>
        <taxon>Eukaryota</taxon>
        <taxon>Fungi</taxon>
        <taxon>Dikarya</taxon>
        <taxon>Basidiomycota</taxon>
        <taxon>Agaricomycotina</taxon>
        <taxon>Agaricomycetes</taxon>
        <taxon>Agaricomycetidae</taxon>
        <taxon>Amylocorticiales</taxon>
        <taxon>Amylocorticiaceae</taxon>
        <taxon>Plicatura</taxon>
        <taxon>Plicaturopsis crispa</taxon>
    </lineage>
</organism>
<name>A0A0C9T1L6_PLICR</name>
<dbReference type="InterPro" id="IPR017896">
    <property type="entry name" value="4Fe4S_Fe-S-bd"/>
</dbReference>
<comment type="subcellular location">
    <subcellularLocation>
        <location evidence="1">Nucleus</location>
    </subcellularLocation>
</comment>
<dbReference type="PROSITE" id="PS51379">
    <property type="entry name" value="4FE4S_FER_2"/>
    <property type="match status" value="1"/>
</dbReference>
<sequence length="939" mass="103483">MPVEPSQSKLKRRASRKELEDALRFDGGHAREIELKRNRGEISCAECRRLKIKCDKTIPCQSCIRRGCATICPNGSLATGQGTRFVLAATEHLHRRIARMNDRIRLLEDALGSLQAKHSEDPHPLLRDELLSVNAHDDDEDVFEEDPSTSNVHQAIDAFGTLSISEHGITQFFGPTGGSESLLLGKGTSSSHPSPSASSSARESKSPPLSLPSEFSYFSRSFPFTPVGPTADVYTVIRAHLPPHDRAVTLVENFLENAAWFFPGIGRLQLCGEMLPAFYHRSPPDGDDVEYSGPHDLALLFIVFALGALFDMSKDPAVAEAEHFHQLTRAAIGLQPVLEGPSISTIQSLHLLSMYYSISGEIGGPDGDESLEITWSLVTLAAHLSQTIGLHRDSARWGLSARMVQRRRAIFWNLFLADAWHSLNTGRPPAFSLAYVDCCYPTLEGDDSGSPQRPMDNNSGYGPWAFRFAAECVTEVAARTLTAEAPTYATIMEVDKKVREFHIPEEAARRASASGAGSEGKPTGMSVIREDPMTLADDMQYWVMSHSREVLLLYVHRSFFAQAIIEHPANPLRSTYAPSFLAAYRASTTILRCVSEVFALEPAIAARFWPMWTFAFSAGIVFGTVVTRGPKSPLASSAMTELERACVLFSKASIHSRRAAKALPILTRLSEKAHLALSTAANEGATSAPGLDGQLWSIKHEDDDQEDELAIFAGRTRLISVVSTPFPPRSFTPSPSLPADAPAPTTYHGKQQESYARSFVAEPHSASSSSVEIAGPWTEPQQHHQHHLQTDYIHPHAQHHSIPSSQYASSSSSSYHHHSEHASVANPAAYGWSEMNQSHYYTPPSDPYPLQHQPHSYHQSHTRHQHHEPVYGSTPAFRDMQLSQALPPPELADLGLVSRDSRLDQRWASFMQDSGVLDDANQHPSVAQHPDTDYRYRSG</sequence>
<evidence type="ECO:0000256" key="4">
    <source>
        <dbReference type="SAM" id="MobiDB-lite"/>
    </source>
</evidence>
<dbReference type="GO" id="GO:0003677">
    <property type="term" value="F:DNA binding"/>
    <property type="evidence" value="ECO:0007669"/>
    <property type="project" value="InterPro"/>
</dbReference>
<feature type="region of interest" description="Disordered" evidence="4">
    <location>
        <begin position="914"/>
        <end position="939"/>
    </location>
</feature>
<dbReference type="SUPFAM" id="SSF57701">
    <property type="entry name" value="Zn2/Cys6 DNA-binding domain"/>
    <property type="match status" value="1"/>
</dbReference>
<dbReference type="EMBL" id="KN832585">
    <property type="protein sequence ID" value="KII83074.1"/>
    <property type="molecule type" value="Genomic_DNA"/>
</dbReference>
<dbReference type="InterPro" id="IPR001138">
    <property type="entry name" value="Zn2Cys6_DnaBD"/>
</dbReference>
<dbReference type="InterPro" id="IPR036864">
    <property type="entry name" value="Zn2-C6_fun-type_DNA-bd_sf"/>
</dbReference>
<dbReference type="SMART" id="SM00906">
    <property type="entry name" value="Fungal_trans"/>
    <property type="match status" value="1"/>
</dbReference>
<evidence type="ECO:0000259" key="6">
    <source>
        <dbReference type="PROSITE" id="PS51379"/>
    </source>
</evidence>
<feature type="domain" description="Zn(2)-C6 fungal-type" evidence="5">
    <location>
        <begin position="43"/>
        <end position="72"/>
    </location>
</feature>
<dbReference type="AlphaFoldDB" id="A0A0C9T1L6"/>
<dbReference type="HOGENOM" id="CLU_007340_1_0_1"/>
<dbReference type="Pfam" id="PF00172">
    <property type="entry name" value="Zn_clus"/>
    <property type="match status" value="1"/>
</dbReference>
<feature type="region of interest" description="Disordered" evidence="4">
    <location>
        <begin position="794"/>
        <end position="822"/>
    </location>
</feature>
<dbReference type="InterPro" id="IPR050613">
    <property type="entry name" value="Sec_Metabolite_Reg"/>
</dbReference>
<gene>
    <name evidence="7" type="ORF">PLICRDRAFT_47428</name>
</gene>
<evidence type="ECO:0000256" key="2">
    <source>
        <dbReference type="ARBA" id="ARBA00022723"/>
    </source>
</evidence>
<dbReference type="Gene3D" id="4.10.240.10">
    <property type="entry name" value="Zn(2)-C6 fungal-type DNA-binding domain"/>
    <property type="match status" value="1"/>
</dbReference>
<dbReference type="PANTHER" id="PTHR31001">
    <property type="entry name" value="UNCHARACTERIZED TRANSCRIPTIONAL REGULATORY PROTEIN"/>
    <property type="match status" value="1"/>
</dbReference>
<dbReference type="GO" id="GO:0006351">
    <property type="term" value="P:DNA-templated transcription"/>
    <property type="evidence" value="ECO:0007669"/>
    <property type="project" value="InterPro"/>
</dbReference>
<evidence type="ECO:0000313" key="7">
    <source>
        <dbReference type="EMBL" id="KII83074.1"/>
    </source>
</evidence>
<feature type="region of interest" description="Disordered" evidence="4">
    <location>
        <begin position="183"/>
        <end position="208"/>
    </location>
</feature>
<evidence type="ECO:0000256" key="3">
    <source>
        <dbReference type="ARBA" id="ARBA00023242"/>
    </source>
</evidence>
<protein>
    <submittedName>
        <fullName evidence="7">Unplaced genomic scaffold PLICRscaffold_32, whole genome shotgun sequence</fullName>
    </submittedName>
</protein>
<dbReference type="PROSITE" id="PS50048">
    <property type="entry name" value="ZN2_CY6_FUNGAL_2"/>
    <property type="match status" value="1"/>
</dbReference>
<feature type="compositionally biased region" description="Low complexity" evidence="4">
    <location>
        <begin position="189"/>
        <end position="208"/>
    </location>
</feature>
<dbReference type="OrthoDB" id="424974at2759"/>
<dbReference type="GO" id="GO:0008270">
    <property type="term" value="F:zinc ion binding"/>
    <property type="evidence" value="ECO:0007669"/>
    <property type="project" value="InterPro"/>
</dbReference>
<keyword evidence="8" id="KW-1185">Reference proteome</keyword>
<dbReference type="CDD" id="cd00067">
    <property type="entry name" value="GAL4"/>
    <property type="match status" value="1"/>
</dbReference>
<dbReference type="SMART" id="SM00066">
    <property type="entry name" value="GAL4"/>
    <property type="match status" value="1"/>
</dbReference>
<dbReference type="CDD" id="cd12148">
    <property type="entry name" value="fungal_TF_MHR"/>
    <property type="match status" value="1"/>
</dbReference>
<proteinExistence type="predicted"/>
<dbReference type="PROSITE" id="PS00463">
    <property type="entry name" value="ZN2_CY6_FUNGAL_1"/>
    <property type="match status" value="1"/>
</dbReference>
<keyword evidence="2" id="KW-0479">Metal-binding</keyword>
<feature type="domain" description="4Fe-4S ferredoxin-type" evidence="6">
    <location>
        <begin position="50"/>
        <end position="82"/>
    </location>
</feature>
<feature type="region of interest" description="Disordered" evidence="4">
    <location>
        <begin position="729"/>
        <end position="754"/>
    </location>
</feature>
<accession>A0A0C9T1L6</accession>
<dbReference type="Pfam" id="PF04082">
    <property type="entry name" value="Fungal_trans"/>
    <property type="match status" value="1"/>
</dbReference>